<dbReference type="Pfam" id="PF04773">
    <property type="entry name" value="FecR"/>
    <property type="match status" value="1"/>
</dbReference>
<proteinExistence type="predicted"/>
<evidence type="ECO:0000259" key="2">
    <source>
        <dbReference type="Pfam" id="PF04773"/>
    </source>
</evidence>
<dbReference type="InterPro" id="IPR032508">
    <property type="entry name" value="FecR_C"/>
</dbReference>
<dbReference type="Gene3D" id="2.60.120.1440">
    <property type="match status" value="1"/>
</dbReference>
<dbReference type="EMBL" id="JACHYB010000001">
    <property type="protein sequence ID" value="MBB3186542.1"/>
    <property type="molecule type" value="Genomic_DNA"/>
</dbReference>
<evidence type="ECO:0000259" key="3">
    <source>
        <dbReference type="Pfam" id="PF16344"/>
    </source>
</evidence>
<name>A0A7W5H1N1_9PORP</name>
<dbReference type="FunFam" id="2.60.120.1440:FF:000001">
    <property type="entry name" value="Putative anti-sigma factor"/>
    <property type="match status" value="1"/>
</dbReference>
<keyword evidence="1" id="KW-0472">Membrane</keyword>
<feature type="transmembrane region" description="Helical" evidence="1">
    <location>
        <begin position="90"/>
        <end position="111"/>
    </location>
</feature>
<feature type="domain" description="Protein FecR C-terminal" evidence="3">
    <location>
        <begin position="264"/>
        <end position="330"/>
    </location>
</feature>
<dbReference type="Pfam" id="PF16344">
    <property type="entry name" value="FecR_C"/>
    <property type="match status" value="1"/>
</dbReference>
<protein>
    <submittedName>
        <fullName evidence="4">Ferric-dicitrate binding protein FerR (Iron transport regulator)</fullName>
    </submittedName>
</protein>
<dbReference type="InterPro" id="IPR006860">
    <property type="entry name" value="FecR"/>
</dbReference>
<dbReference type="GO" id="GO:0016989">
    <property type="term" value="F:sigma factor antagonist activity"/>
    <property type="evidence" value="ECO:0007669"/>
    <property type="project" value="TreeGrafter"/>
</dbReference>
<dbReference type="PANTHER" id="PTHR30273:SF2">
    <property type="entry name" value="PROTEIN FECR"/>
    <property type="match status" value="1"/>
</dbReference>
<gene>
    <name evidence="4" type="ORF">FHX64_000705</name>
</gene>
<evidence type="ECO:0000256" key="1">
    <source>
        <dbReference type="SAM" id="Phobius"/>
    </source>
</evidence>
<dbReference type="Gene3D" id="3.55.50.30">
    <property type="match status" value="1"/>
</dbReference>
<dbReference type="InterPro" id="IPR012373">
    <property type="entry name" value="Ferrdict_sens_TM"/>
</dbReference>
<accession>A0A7W5H1N1</accession>
<feature type="domain" description="FecR protein" evidence="2">
    <location>
        <begin position="126"/>
        <end position="219"/>
    </location>
</feature>
<keyword evidence="1" id="KW-0812">Transmembrane</keyword>
<dbReference type="Proteomes" id="UP000544222">
    <property type="component" value="Unassembled WGS sequence"/>
</dbReference>
<evidence type="ECO:0000313" key="4">
    <source>
        <dbReference type="EMBL" id="MBB3186542.1"/>
    </source>
</evidence>
<evidence type="ECO:0000313" key="5">
    <source>
        <dbReference type="Proteomes" id="UP000544222"/>
    </source>
</evidence>
<reference evidence="4 5" key="1">
    <citation type="submission" date="2020-08" db="EMBL/GenBank/DDBJ databases">
        <title>Genomic Encyclopedia of Type Strains, Phase IV (KMG-IV): sequencing the most valuable type-strain genomes for metagenomic binning, comparative biology and taxonomic classification.</title>
        <authorList>
            <person name="Goeker M."/>
        </authorList>
    </citation>
    <scope>NUCLEOTIDE SEQUENCE [LARGE SCALE GENOMIC DNA]</scope>
    <source>
        <strain evidence="4 5">DSM 27471</strain>
    </source>
</reference>
<comment type="caution">
    <text evidence="4">The sequence shown here is derived from an EMBL/GenBank/DDBJ whole genome shotgun (WGS) entry which is preliminary data.</text>
</comment>
<keyword evidence="5" id="KW-1185">Reference proteome</keyword>
<keyword evidence="1" id="KW-1133">Transmembrane helix</keyword>
<organism evidence="4 5">
    <name type="scientific">Microbacter margulisiae</name>
    <dbReference type="NCBI Taxonomy" id="1350067"/>
    <lineage>
        <taxon>Bacteria</taxon>
        <taxon>Pseudomonadati</taxon>
        <taxon>Bacteroidota</taxon>
        <taxon>Bacteroidia</taxon>
        <taxon>Bacteroidales</taxon>
        <taxon>Porphyromonadaceae</taxon>
        <taxon>Microbacter</taxon>
    </lineage>
</organism>
<sequence>MTDKIYMNQEEYIKIFERYVSGNASDEEIARLIEWMKNDPSLSNWFEMQIGNASSGIDPAIQSCMLSAIQKEIGKKDVKSKHPYGTKINWLYKVAIILLPLLSALGMYLYMSGRSVIDTDTSPYIVSVDKGQKASVVLADGTKVWLNSQSQLVCDPGFNVQKRELHLTGEAYFEVAHNAAKPFIVECNNISVEALGTEFVVKAYDDDKTVSSVLIKGKVSVGTPEGKDVLIPNERIEYNRVTHKRTLENVTNAIDFADWRYNELRIENESLEEIAQTLERKYNIDLVFASEALKHQHYTGTLNNTSLESVLNLLALTSPLEFMMENHEVVLFEKNK</sequence>
<dbReference type="RefSeq" id="WP_183412420.1">
    <property type="nucleotide sequence ID" value="NZ_JACHYB010000001.1"/>
</dbReference>
<dbReference type="AlphaFoldDB" id="A0A7W5H1N1"/>
<dbReference type="PANTHER" id="PTHR30273">
    <property type="entry name" value="PERIPLASMIC SIGNAL SENSOR AND SIGMA FACTOR ACTIVATOR FECR-RELATED"/>
    <property type="match status" value="1"/>
</dbReference>
<dbReference type="PIRSF" id="PIRSF018266">
    <property type="entry name" value="FecR"/>
    <property type="match status" value="1"/>
</dbReference>